<feature type="non-terminal residue" evidence="14">
    <location>
        <position position="1"/>
    </location>
</feature>
<dbReference type="InterPro" id="IPR001680">
    <property type="entry name" value="WD40_rpt"/>
</dbReference>
<comment type="caution">
    <text evidence="14">The sequence shown here is derived from an EMBL/GenBank/DDBJ whole genome shotgun (WGS) entry which is preliminary data.</text>
</comment>
<evidence type="ECO:0000256" key="4">
    <source>
        <dbReference type="ARBA" id="ARBA00022574"/>
    </source>
</evidence>
<dbReference type="PROSITE" id="PS50082">
    <property type="entry name" value="WD_REPEATS_2"/>
    <property type="match status" value="2"/>
</dbReference>
<organism evidence="14">
    <name type="scientific">Lamprotornis superbus</name>
    <dbReference type="NCBI Taxonomy" id="245042"/>
    <lineage>
        <taxon>Eukaryota</taxon>
        <taxon>Metazoa</taxon>
        <taxon>Chordata</taxon>
        <taxon>Craniata</taxon>
        <taxon>Vertebrata</taxon>
        <taxon>Euteleostomi</taxon>
        <taxon>Archelosauria</taxon>
        <taxon>Archosauria</taxon>
        <taxon>Dinosauria</taxon>
        <taxon>Saurischia</taxon>
        <taxon>Theropoda</taxon>
        <taxon>Coelurosauria</taxon>
        <taxon>Aves</taxon>
        <taxon>Neognathae</taxon>
        <taxon>Neoaves</taxon>
        <taxon>Telluraves</taxon>
        <taxon>Australaves</taxon>
        <taxon>Passeriformes</taxon>
        <taxon>Sturnidae</taxon>
        <taxon>Lamprotornis</taxon>
    </lineage>
</organism>
<keyword evidence="9" id="KW-0539">Nucleus</keyword>
<feature type="compositionally biased region" description="Basic and acidic residues" evidence="12">
    <location>
        <begin position="202"/>
        <end position="239"/>
    </location>
</feature>
<dbReference type="InterPro" id="IPR036322">
    <property type="entry name" value="WD40_repeat_dom_sf"/>
</dbReference>
<feature type="repeat" description="WD" evidence="10">
    <location>
        <begin position="597"/>
        <end position="638"/>
    </location>
</feature>
<keyword evidence="3" id="KW-0678">Repressor</keyword>
<feature type="region of interest" description="Disordered" evidence="12">
    <location>
        <begin position="124"/>
        <end position="148"/>
    </location>
</feature>
<dbReference type="GO" id="GO:0005667">
    <property type="term" value="C:transcription regulator complex"/>
    <property type="evidence" value="ECO:0007669"/>
    <property type="project" value="TreeGrafter"/>
</dbReference>
<keyword evidence="7" id="KW-0805">Transcription regulation</keyword>
<dbReference type="GO" id="GO:0090090">
    <property type="term" value="P:negative regulation of canonical Wnt signaling pathway"/>
    <property type="evidence" value="ECO:0007669"/>
    <property type="project" value="TreeGrafter"/>
</dbReference>
<feature type="domain" description="Groucho/TLE N-terminal Q-rich" evidence="13">
    <location>
        <begin position="9"/>
        <end position="124"/>
    </location>
</feature>
<dbReference type="OrthoDB" id="2624652at2759"/>
<protein>
    <submittedName>
        <fullName evidence="14">Transducin-like enhancer protein 4</fullName>
    </submittedName>
</protein>
<dbReference type="SUPFAM" id="SSF50978">
    <property type="entry name" value="WD40 repeat-like"/>
    <property type="match status" value="1"/>
</dbReference>
<dbReference type="CDD" id="cd00200">
    <property type="entry name" value="WD40"/>
    <property type="match status" value="1"/>
</dbReference>
<dbReference type="Pfam" id="PF00400">
    <property type="entry name" value="WD40"/>
    <property type="match status" value="5"/>
</dbReference>
<evidence type="ECO:0000313" key="15">
    <source>
        <dbReference type="EMBL" id="KAI1239924.1"/>
    </source>
</evidence>
<feature type="region of interest" description="Disordered" evidence="12">
    <location>
        <begin position="168"/>
        <end position="344"/>
    </location>
</feature>
<evidence type="ECO:0000256" key="11">
    <source>
        <dbReference type="SAM" id="Coils"/>
    </source>
</evidence>
<dbReference type="AlphaFoldDB" id="A0A835NLF0"/>
<keyword evidence="5" id="KW-0677">Repeat</keyword>
<evidence type="ECO:0000256" key="1">
    <source>
        <dbReference type="ARBA" id="ARBA00004123"/>
    </source>
</evidence>
<keyword evidence="11" id="KW-0175">Coiled coil</keyword>
<dbReference type="Proteomes" id="UP000618051">
    <property type="component" value="Unassembled WGS sequence"/>
</dbReference>
<dbReference type="GO" id="GO:0005634">
    <property type="term" value="C:nucleus"/>
    <property type="evidence" value="ECO:0007669"/>
    <property type="project" value="UniProtKB-SubCell"/>
</dbReference>
<reference evidence="15" key="3">
    <citation type="submission" date="2022-01" db="EMBL/GenBank/DDBJ databases">
        <authorList>
            <person name="Rubenstein D.R."/>
        </authorList>
    </citation>
    <scope>NUCLEOTIDE SEQUENCE</scope>
    <source>
        <strain evidence="15">SS15</strain>
        <tissue evidence="15">Liver</tissue>
    </source>
</reference>
<feature type="repeat" description="WD" evidence="10">
    <location>
        <begin position="555"/>
        <end position="596"/>
    </location>
</feature>
<accession>A0A835NLF0</accession>
<dbReference type="InterPro" id="IPR019775">
    <property type="entry name" value="WD40_repeat_CS"/>
</dbReference>
<dbReference type="PANTHER" id="PTHR10814">
    <property type="entry name" value="TRANSDUCIN-LIKE ENHANCER PROTEIN"/>
    <property type="match status" value="1"/>
</dbReference>
<evidence type="ECO:0000256" key="5">
    <source>
        <dbReference type="ARBA" id="ARBA00022737"/>
    </source>
</evidence>
<sequence length="787" mass="85268">APHQPAQPFKFTISESCDRIKEEFQFLQAQYHSLKLECEKLASEKTEMQRHYVMYYEMSYGLNIEMHKQAEIVKRLNAICAQVIPFLSQEHQQQVVQAVERAKQVTMAELNAIIGQQQLQAQHLSHGHGLPVPLTPHPSGLQPPAIPPIGSSAGLLALSSALGGQSHLPIKDEKKHHDNDHQRGRRCWRSSSSVSPSASFRTAEKHRNSTDYSSDSKKQKTEEKEIAARYDSDGEKSDDNLVVDVSNEDPSSPRGSPAHSPRENGLDKTRLLKKDAPISPASIASSSSTPSSKSKELSLNEKSTTPVSKSNTPTPRTDAPTPGSNSTPGLRPVPGKPPASGLRTPMAVPCPYPTPFGIVPHAGMNGELTSPGAAYAGLHNISPQMSAAAAAAAAAAAYGRSPVVGFDPHHHMRVPGIPPNLTGIPGGKPAYSFHVSADGQMQPVPFPPDALIGPGIPRHARQINTLNHGEVVCAVTISNPTRHVYTGGKGCVKVWDISHPGNKSPVSQLDCLNRDNYIRSCRLLPDGRTLIVGGEASTLSIWDLAAPTPRIKAELTSSAPACYALAISPDSKVCFSCCSDGNIAVWDLHNQTLVRQFQGHTDGASCIDISNDGTKLWTGGLDNTVRSWDLREGRQLQQHDFTSQIFSLGYCPTGEWLAVGMENSNVEVLHVTKPDKYQLHLHESCVLSLKFAHCAITFKQSVTGKWFVSTGKDNLLNAWRTPYGASIFQSKESSSVLSCDISVDDKYIVTGSGDKKATVYEVDKLGILEKDVQEIVKITLNRLVVSI</sequence>
<evidence type="ECO:0000256" key="9">
    <source>
        <dbReference type="ARBA" id="ARBA00023242"/>
    </source>
</evidence>
<evidence type="ECO:0000313" key="14">
    <source>
        <dbReference type="EMBL" id="KAG0117115.1"/>
    </source>
</evidence>
<dbReference type="EMBL" id="JADDUC010000149">
    <property type="protein sequence ID" value="KAG0117115.1"/>
    <property type="molecule type" value="Genomic_DNA"/>
</dbReference>
<evidence type="ECO:0000256" key="10">
    <source>
        <dbReference type="PROSITE-ProRule" id="PRU00221"/>
    </source>
</evidence>
<name>A0A835NLF0_9PASS</name>
<comment type="similarity">
    <text evidence="2">Belongs to the WD repeat Groucho/TLE family.</text>
</comment>
<feature type="compositionally biased region" description="Polar residues" evidence="12">
    <location>
        <begin position="304"/>
        <end position="315"/>
    </location>
</feature>
<evidence type="ECO:0000256" key="2">
    <source>
        <dbReference type="ARBA" id="ARBA00005969"/>
    </source>
</evidence>
<dbReference type="Gene3D" id="2.130.10.10">
    <property type="entry name" value="YVTN repeat-like/Quinoprotein amine dehydrogenase"/>
    <property type="match status" value="1"/>
</dbReference>
<dbReference type="PROSITE" id="PS50294">
    <property type="entry name" value="WD_REPEATS_REGION"/>
    <property type="match status" value="1"/>
</dbReference>
<feature type="coiled-coil region" evidence="11">
    <location>
        <begin position="17"/>
        <end position="44"/>
    </location>
</feature>
<evidence type="ECO:0000256" key="7">
    <source>
        <dbReference type="ARBA" id="ARBA00023015"/>
    </source>
</evidence>
<reference evidence="14" key="1">
    <citation type="submission" date="2020-10" db="EMBL/GenBank/DDBJ databases">
        <title>Feather gene expression reveals the developmental basis of iridescence in African starlings.</title>
        <authorList>
            <person name="Rubenstein D.R."/>
        </authorList>
    </citation>
    <scope>NUCLEOTIDE SEQUENCE</scope>
    <source>
        <strain evidence="14">SS15</strain>
        <tissue evidence="14">Liver</tissue>
    </source>
</reference>
<proteinExistence type="inferred from homology"/>
<comment type="subcellular location">
    <subcellularLocation>
        <location evidence="1">Nucleus</location>
    </subcellularLocation>
</comment>
<evidence type="ECO:0000256" key="8">
    <source>
        <dbReference type="ARBA" id="ARBA00023163"/>
    </source>
</evidence>
<dbReference type="PROSITE" id="PS00678">
    <property type="entry name" value="WD_REPEATS_1"/>
    <property type="match status" value="2"/>
</dbReference>
<keyword evidence="16" id="KW-1185">Reference proteome</keyword>
<dbReference type="InterPro" id="IPR005617">
    <property type="entry name" value="Groucho/TLE_N"/>
</dbReference>
<dbReference type="EMBL" id="JADDUC020000004">
    <property type="protein sequence ID" value="KAI1239924.1"/>
    <property type="molecule type" value="Genomic_DNA"/>
</dbReference>
<evidence type="ECO:0000259" key="13">
    <source>
        <dbReference type="Pfam" id="PF03920"/>
    </source>
</evidence>
<dbReference type="PRINTS" id="PR01850">
    <property type="entry name" value="GROUCHOFAMLY"/>
</dbReference>
<dbReference type="InterPro" id="IPR015943">
    <property type="entry name" value="WD40/YVTN_repeat-like_dom_sf"/>
</dbReference>
<gene>
    <name evidence="15" type="ORF">IHE44_0011362</name>
    <name evidence="14" type="ORF">IHE44_003072</name>
</gene>
<dbReference type="PANTHER" id="PTHR10814:SF31">
    <property type="entry name" value="TRANSDUCIN-LIKE ENHANCER PROTEIN 4"/>
    <property type="match status" value="1"/>
</dbReference>
<dbReference type="InterPro" id="IPR009146">
    <property type="entry name" value="Groucho_enhance"/>
</dbReference>
<evidence type="ECO:0000256" key="3">
    <source>
        <dbReference type="ARBA" id="ARBA00022491"/>
    </source>
</evidence>
<feature type="compositionally biased region" description="Low complexity" evidence="12">
    <location>
        <begin position="277"/>
        <end position="292"/>
    </location>
</feature>
<evidence type="ECO:0000256" key="6">
    <source>
        <dbReference type="ARBA" id="ARBA00022843"/>
    </source>
</evidence>
<dbReference type="GO" id="GO:0003714">
    <property type="term" value="F:transcription corepressor activity"/>
    <property type="evidence" value="ECO:0007669"/>
    <property type="project" value="TreeGrafter"/>
</dbReference>
<keyword evidence="4 10" id="KW-0853">WD repeat</keyword>
<feature type="compositionally biased region" description="Basic and acidic residues" evidence="12">
    <location>
        <begin position="260"/>
        <end position="276"/>
    </location>
</feature>
<dbReference type="Pfam" id="PF03920">
    <property type="entry name" value="TLE_N"/>
    <property type="match status" value="1"/>
</dbReference>
<feature type="compositionally biased region" description="Basic and acidic residues" evidence="12">
    <location>
        <begin position="169"/>
        <end position="182"/>
    </location>
</feature>
<reference evidence="15 16" key="2">
    <citation type="journal article" date="2021" name="J. Hered.">
        <title>Feather Gene Expression Elucidates the Developmental Basis of Plumage Iridescence in African Starlings.</title>
        <authorList>
            <person name="Rubenstein D.R."/>
            <person name="Corvelo A."/>
            <person name="MacManes M.D."/>
            <person name="Maia R."/>
            <person name="Narzisi G."/>
            <person name="Rousaki A."/>
            <person name="Vandenabeele P."/>
            <person name="Shawkey M.D."/>
            <person name="Solomon J."/>
        </authorList>
    </citation>
    <scope>NUCLEOTIDE SEQUENCE [LARGE SCALE GENOMIC DNA]</scope>
    <source>
        <strain evidence="15">SS15</strain>
    </source>
</reference>
<keyword evidence="8" id="KW-0804">Transcription</keyword>
<dbReference type="SMART" id="SM00320">
    <property type="entry name" value="WD40"/>
    <property type="match status" value="7"/>
</dbReference>
<dbReference type="FunFam" id="2.130.10.10:FF:000001">
    <property type="entry name" value="transducin-like enhancer protein 3 isoform X1"/>
    <property type="match status" value="1"/>
</dbReference>
<evidence type="ECO:0000313" key="16">
    <source>
        <dbReference type="Proteomes" id="UP000618051"/>
    </source>
</evidence>
<feature type="compositionally biased region" description="Low complexity" evidence="12">
    <location>
        <begin position="189"/>
        <end position="201"/>
    </location>
</feature>
<evidence type="ECO:0000256" key="12">
    <source>
        <dbReference type="SAM" id="MobiDB-lite"/>
    </source>
</evidence>
<keyword evidence="6" id="KW-0832">Ubl conjugation</keyword>